<dbReference type="OrthoDB" id="241354at2759"/>
<accession>S9U4S1</accession>
<sequence>MLYELSSLFSPDGNGLAFLANVVYKYGRPYTVADEVMKSFMVLVDALEDLLVEVQPARLLASADLYIQLLHFLALIKILEPNKWYTNNNNSPSNRSDYSHPIGINLTSAHKQTGAHLVDHMMELLLRRDPAGAPNPLLASCSVAQLIDLLGGFAALMPDGRPNGAITRAILEVLEANWSRQNSVVQSVEEMERIERLYFTLSASDVRHDGLLASLLDEACDGAAAAKEELAPGSHPPLRLSDALRAAAAARRRGPFFFSAVARDARAAVKRCAVAMWESSFAAAKAAGSRALVQALAESGMELLLACPDREQAARTALRVGLHGEALQGIPFCEVLAERVVEEAQGRDPIQLSRLLKDTQPQLAHARPRTEESYVRLFKGQRVHPIRTFLASLEYVNDMDHLFLLHSSILDRGVHELISVLRRLRTGKDTLLLTTAGLKAIQAKAAYGASAKQRKACERALEMLSFEMEQGRVVLLTCVDEILLHDAGVYCDEDLLMWSVAAYLAREMPLVKVHALVSPSSPAARPHHLLKGPHSTMRRSSDLYNKDMPLLSALRSRELRAATHLVSMRGRVRDRPNVCTMSTPRGRTSSTGATRRCLTSITLQRAIWRRASVAGHSRRTRVAWVFTTPEHPQVPYTPHPLVVKYLKK</sequence>
<evidence type="ECO:0000313" key="1">
    <source>
        <dbReference type="EMBL" id="EPY23938.1"/>
    </source>
</evidence>
<organism evidence="1 2">
    <name type="scientific">Strigomonas culicis</name>
    <dbReference type="NCBI Taxonomy" id="28005"/>
    <lineage>
        <taxon>Eukaryota</taxon>
        <taxon>Discoba</taxon>
        <taxon>Euglenozoa</taxon>
        <taxon>Kinetoplastea</taxon>
        <taxon>Metakinetoplastina</taxon>
        <taxon>Trypanosomatida</taxon>
        <taxon>Trypanosomatidae</taxon>
        <taxon>Strigomonadinae</taxon>
        <taxon>Strigomonas</taxon>
    </lineage>
</organism>
<dbReference type="AlphaFoldDB" id="S9U4S1"/>
<protein>
    <submittedName>
        <fullName evidence="1">Uncharacterized protein</fullName>
    </submittedName>
</protein>
<comment type="caution">
    <text evidence="1">The sequence shown here is derived from an EMBL/GenBank/DDBJ whole genome shotgun (WGS) entry which is preliminary data.</text>
</comment>
<gene>
    <name evidence="1" type="ORF">STCU_07387</name>
</gene>
<keyword evidence="2" id="KW-1185">Reference proteome</keyword>
<proteinExistence type="predicted"/>
<dbReference type="EMBL" id="ATMH01007387">
    <property type="protein sequence ID" value="EPY23938.1"/>
    <property type="molecule type" value="Genomic_DNA"/>
</dbReference>
<reference evidence="1 2" key="1">
    <citation type="journal article" date="2013" name="PLoS ONE">
        <title>Predicting the Proteins of Angomonas deanei, Strigomonas culicis and Their Respective Endosymbionts Reveals New Aspects of the Trypanosomatidae Family.</title>
        <authorList>
            <person name="Motta M.C."/>
            <person name="Martins A.C."/>
            <person name="de Souza S.S."/>
            <person name="Catta-Preta C.M."/>
            <person name="Silva R."/>
            <person name="Klein C.C."/>
            <person name="de Almeida L.G."/>
            <person name="de Lima Cunha O."/>
            <person name="Ciapina L.P."/>
            <person name="Brocchi M."/>
            <person name="Colabardini A.C."/>
            <person name="de Araujo Lima B."/>
            <person name="Machado C.R."/>
            <person name="de Almeida Soares C.M."/>
            <person name="Probst C.M."/>
            <person name="de Menezes C.B."/>
            <person name="Thompson C.E."/>
            <person name="Bartholomeu D.C."/>
            <person name="Gradia D.F."/>
            <person name="Pavoni D.P."/>
            <person name="Grisard E.C."/>
            <person name="Fantinatti-Garboggini F."/>
            <person name="Marchini F.K."/>
            <person name="Rodrigues-Luiz G.F."/>
            <person name="Wagner G."/>
            <person name="Goldman G.H."/>
            <person name="Fietto J.L."/>
            <person name="Elias M.C."/>
            <person name="Goldman M.H."/>
            <person name="Sagot M.F."/>
            <person name="Pereira M."/>
            <person name="Stoco P.H."/>
            <person name="de Mendonca-Neto R.P."/>
            <person name="Teixeira S.M."/>
            <person name="Maciel T.E."/>
            <person name="de Oliveira Mendes T.A."/>
            <person name="Urmenyi T.P."/>
            <person name="de Souza W."/>
            <person name="Schenkman S."/>
            <person name="de Vasconcelos A.T."/>
        </authorList>
    </citation>
    <scope>NUCLEOTIDE SEQUENCE [LARGE SCALE GENOMIC DNA]</scope>
</reference>
<dbReference type="Proteomes" id="UP000015354">
    <property type="component" value="Unassembled WGS sequence"/>
</dbReference>
<evidence type="ECO:0000313" key="2">
    <source>
        <dbReference type="Proteomes" id="UP000015354"/>
    </source>
</evidence>
<name>S9U4S1_9TRYP</name>